<dbReference type="OrthoDB" id="9803916at2"/>
<protein>
    <submittedName>
        <fullName evidence="2">7,8-dihydropterin-6-yl-methyl-4-(Beta-D-ribofuranosyl)aminobenzene 5'-phosphate synthase</fullName>
    </submittedName>
</protein>
<keyword evidence="3" id="KW-1185">Reference proteome</keyword>
<accession>A0A1H8VJD8</accession>
<evidence type="ECO:0000259" key="1">
    <source>
        <dbReference type="SMART" id="SM00849"/>
    </source>
</evidence>
<dbReference type="Gene3D" id="3.60.15.10">
    <property type="entry name" value="Ribonuclease Z/Hydroxyacylglutathione hydrolase-like"/>
    <property type="match status" value="1"/>
</dbReference>
<organism evidence="2 3">
    <name type="scientific">Rhodopseudomonas pseudopalustris</name>
    <dbReference type="NCBI Taxonomy" id="1513892"/>
    <lineage>
        <taxon>Bacteria</taxon>
        <taxon>Pseudomonadati</taxon>
        <taxon>Pseudomonadota</taxon>
        <taxon>Alphaproteobacteria</taxon>
        <taxon>Hyphomicrobiales</taxon>
        <taxon>Nitrobacteraceae</taxon>
        <taxon>Rhodopseudomonas</taxon>
    </lineage>
</organism>
<sequence length="320" mass="34833">MPDSSRTTAEKIDFGACRAVKLTCVSEIGWSSNDTLMQDIAGSGGIAANQWHIPWREENARGSCSLLEVEDLDGSHRRLLIDSGWNRDYMRARFAATGVDRLLRTGKIEGVFLTHEHMDHLFGLQAVLELKPDVSIYIPSTFTDDACHFIAGIEFPDAHASNAAPHQGELIRLETGRVHVLMPGLAAVGFDLPIMLGIEGEQSLYVRVEDKGLVAVTGCGHHSVDRIMAFARDHLVDGTDFYGLYGGLHLAPFGPLAPATEAIVRDMSKYRLKRIACNHCTGLPAVRLMIDLGYPVVRGSGRDGSISDLYVGNGDSVTFG</sequence>
<dbReference type="PANTHER" id="PTHR13754">
    <property type="entry name" value="METALLO-BETA-LACTAMASE SUPERFAMILY PROTEIN"/>
    <property type="match status" value="1"/>
</dbReference>
<dbReference type="SUPFAM" id="SSF56281">
    <property type="entry name" value="Metallo-hydrolase/oxidoreductase"/>
    <property type="match status" value="1"/>
</dbReference>
<dbReference type="InterPro" id="IPR052926">
    <property type="entry name" value="Metallo-beta-lactamase_dom"/>
</dbReference>
<proteinExistence type="predicted"/>
<dbReference type="GO" id="GO:0016740">
    <property type="term" value="F:transferase activity"/>
    <property type="evidence" value="ECO:0007669"/>
    <property type="project" value="TreeGrafter"/>
</dbReference>
<dbReference type="InterPro" id="IPR036866">
    <property type="entry name" value="RibonucZ/Hydroxyglut_hydro"/>
</dbReference>
<dbReference type="PANTHER" id="PTHR13754:SF13">
    <property type="entry name" value="METALLO-BETA-LACTAMASE SUPERFAMILY PROTEIN (AFU_ORTHOLOGUE AFUA_3G07630)"/>
    <property type="match status" value="1"/>
</dbReference>
<dbReference type="EMBL" id="FODT01000009">
    <property type="protein sequence ID" value="SEP15546.1"/>
    <property type="molecule type" value="Genomic_DNA"/>
</dbReference>
<evidence type="ECO:0000313" key="3">
    <source>
        <dbReference type="Proteomes" id="UP000199615"/>
    </source>
</evidence>
<dbReference type="RefSeq" id="WP_139202668.1">
    <property type="nucleotide sequence ID" value="NZ_FODT01000009.1"/>
</dbReference>
<dbReference type="Pfam" id="PF00753">
    <property type="entry name" value="Lactamase_B"/>
    <property type="match status" value="1"/>
</dbReference>
<dbReference type="InterPro" id="IPR001279">
    <property type="entry name" value="Metallo-B-lactamas"/>
</dbReference>
<gene>
    <name evidence="2" type="ORF">SAMN05444123_10922</name>
</gene>
<dbReference type="SMART" id="SM00849">
    <property type="entry name" value="Lactamase_B"/>
    <property type="match status" value="1"/>
</dbReference>
<reference evidence="3" key="1">
    <citation type="submission" date="2016-10" db="EMBL/GenBank/DDBJ databases">
        <authorList>
            <person name="Varghese N."/>
            <person name="Submissions S."/>
        </authorList>
    </citation>
    <scope>NUCLEOTIDE SEQUENCE [LARGE SCALE GENOMIC DNA]</scope>
    <source>
        <strain evidence="3">DSM 123</strain>
    </source>
</reference>
<dbReference type="AlphaFoldDB" id="A0A1H8VJD8"/>
<dbReference type="Proteomes" id="UP000199615">
    <property type="component" value="Unassembled WGS sequence"/>
</dbReference>
<evidence type="ECO:0000313" key="2">
    <source>
        <dbReference type="EMBL" id="SEP15546.1"/>
    </source>
</evidence>
<name>A0A1H8VJD8_9BRAD</name>
<feature type="domain" description="Metallo-beta-lactamase" evidence="1">
    <location>
        <begin position="63"/>
        <end position="279"/>
    </location>
</feature>